<evidence type="ECO:0000256" key="5">
    <source>
        <dbReference type="ARBA" id="ARBA00023244"/>
    </source>
</evidence>
<dbReference type="Pfam" id="PF13241">
    <property type="entry name" value="NAD_binding_7"/>
    <property type="match status" value="1"/>
</dbReference>
<evidence type="ECO:0000313" key="8">
    <source>
        <dbReference type="EMBL" id="KFA91375.1"/>
    </source>
</evidence>
<evidence type="ECO:0000256" key="4">
    <source>
        <dbReference type="ARBA" id="ARBA00023027"/>
    </source>
</evidence>
<sequence>MSAHVDFPVCLRLNGKRVLLVGAGTIAEERSQQLADAGAVLRVVAPSVGPVIRRLADEGRLELAERPYAAGDVRGHHVVFVATDDRRVSEAVADEARALGIWVNAADIPELCDFTLPSVGRRGPIVVAVSTSGQAPALARRLRKQFVEQVAPGHVQLARLTGWLRKRLPAGAERMKLLKQLVEGEAGELLTRGERKAAWVRVRAALETFGEKQ</sequence>
<keyword evidence="4" id="KW-0520">NAD</keyword>
<comment type="pathway">
    <text evidence="1">Porphyrin-containing compound metabolism; siroheme biosynthesis; sirohydrochlorin from precorrin-2: step 1/1.</text>
</comment>
<dbReference type="Gene3D" id="3.40.50.720">
    <property type="entry name" value="NAD(P)-binding Rossmann-like Domain"/>
    <property type="match status" value="1"/>
</dbReference>
<comment type="catalytic activity">
    <reaction evidence="6">
        <text>precorrin-2 + NAD(+) = sirohydrochlorin + NADH + 2 H(+)</text>
        <dbReference type="Rhea" id="RHEA:15613"/>
        <dbReference type="ChEBI" id="CHEBI:15378"/>
        <dbReference type="ChEBI" id="CHEBI:57540"/>
        <dbReference type="ChEBI" id="CHEBI:57945"/>
        <dbReference type="ChEBI" id="CHEBI:58351"/>
        <dbReference type="ChEBI" id="CHEBI:58827"/>
        <dbReference type="EC" id="1.3.1.76"/>
    </reaction>
</comment>
<dbReference type="InterPro" id="IPR036291">
    <property type="entry name" value="NAD(P)-bd_dom_sf"/>
</dbReference>
<protein>
    <recommendedName>
        <fullName evidence="2">precorrin-2 dehydrogenase</fullName>
        <ecNumber evidence="2">1.3.1.76</ecNumber>
    </recommendedName>
</protein>
<proteinExistence type="predicted"/>
<dbReference type="SUPFAM" id="SSF51735">
    <property type="entry name" value="NAD(P)-binding Rossmann-fold domains"/>
    <property type="match status" value="1"/>
</dbReference>
<name>A0A084SSE0_9BACT</name>
<dbReference type="UniPathway" id="UPA00262">
    <property type="reaction ID" value="UER00222"/>
</dbReference>
<dbReference type="InterPro" id="IPR006367">
    <property type="entry name" value="Sirohaem_synthase_N"/>
</dbReference>
<keyword evidence="5" id="KW-0627">Porphyrin biosynthesis</keyword>
<dbReference type="GO" id="GO:0019354">
    <property type="term" value="P:siroheme biosynthetic process"/>
    <property type="evidence" value="ECO:0007669"/>
    <property type="project" value="UniProtKB-UniPathway"/>
</dbReference>
<reference evidence="8 9" key="1">
    <citation type="submission" date="2014-07" db="EMBL/GenBank/DDBJ databases">
        <title>Draft Genome Sequence of Gephyronic Acid Producer, Cystobacter violaceus Strain Cb vi76.</title>
        <authorList>
            <person name="Stevens D.C."/>
            <person name="Young J."/>
            <person name="Carmichael R."/>
            <person name="Tan J."/>
            <person name="Taylor R.E."/>
        </authorList>
    </citation>
    <scope>NUCLEOTIDE SEQUENCE [LARGE SCALE GENOMIC DNA]</scope>
    <source>
        <strain evidence="8 9">Cb vi76</strain>
    </source>
</reference>
<evidence type="ECO:0000256" key="3">
    <source>
        <dbReference type="ARBA" id="ARBA00023002"/>
    </source>
</evidence>
<dbReference type="InterPro" id="IPR028161">
    <property type="entry name" value="Met8-like"/>
</dbReference>
<evidence type="ECO:0000313" key="9">
    <source>
        <dbReference type="Proteomes" id="UP000028547"/>
    </source>
</evidence>
<evidence type="ECO:0000256" key="2">
    <source>
        <dbReference type="ARBA" id="ARBA00012400"/>
    </source>
</evidence>
<dbReference type="GO" id="GO:0004325">
    <property type="term" value="F:ferrochelatase activity"/>
    <property type="evidence" value="ECO:0007669"/>
    <property type="project" value="InterPro"/>
</dbReference>
<dbReference type="SUPFAM" id="SSF75615">
    <property type="entry name" value="Siroheme synthase middle domains-like"/>
    <property type="match status" value="1"/>
</dbReference>
<dbReference type="Gene3D" id="3.30.160.110">
    <property type="entry name" value="Siroheme synthase, domain 2"/>
    <property type="match status" value="1"/>
</dbReference>
<evidence type="ECO:0000259" key="7">
    <source>
        <dbReference type="Pfam" id="PF14824"/>
    </source>
</evidence>
<dbReference type="EMBL" id="JPMI01000145">
    <property type="protein sequence ID" value="KFA91375.1"/>
    <property type="molecule type" value="Genomic_DNA"/>
</dbReference>
<dbReference type="InterPro" id="IPR028281">
    <property type="entry name" value="Sirohaem_synthase_central"/>
</dbReference>
<comment type="caution">
    <text evidence="8">The sequence shown here is derived from an EMBL/GenBank/DDBJ whole genome shotgun (WGS) entry which is preliminary data.</text>
</comment>
<dbReference type="RefSeq" id="WP_043398878.1">
    <property type="nucleotide sequence ID" value="NZ_JPMI01000145.1"/>
</dbReference>
<dbReference type="Pfam" id="PF14824">
    <property type="entry name" value="Sirohm_synth_M"/>
    <property type="match status" value="1"/>
</dbReference>
<dbReference type="NCBIfam" id="TIGR01470">
    <property type="entry name" value="cysG_Nterm"/>
    <property type="match status" value="1"/>
</dbReference>
<gene>
    <name evidence="8" type="ORF">Q664_22415</name>
</gene>
<dbReference type="PANTHER" id="PTHR35330">
    <property type="entry name" value="SIROHEME BIOSYNTHESIS PROTEIN MET8"/>
    <property type="match status" value="1"/>
</dbReference>
<dbReference type="AlphaFoldDB" id="A0A084SSE0"/>
<feature type="domain" description="Siroheme synthase central" evidence="7">
    <location>
        <begin position="122"/>
        <end position="147"/>
    </location>
</feature>
<keyword evidence="3" id="KW-0560">Oxidoreductase</keyword>
<dbReference type="PANTHER" id="PTHR35330:SF1">
    <property type="entry name" value="SIROHEME BIOSYNTHESIS PROTEIN MET8"/>
    <property type="match status" value="1"/>
</dbReference>
<dbReference type="EC" id="1.3.1.76" evidence="2"/>
<accession>A0A084SSE0</accession>
<evidence type="ECO:0000256" key="6">
    <source>
        <dbReference type="ARBA" id="ARBA00047561"/>
    </source>
</evidence>
<dbReference type="Proteomes" id="UP000028547">
    <property type="component" value="Unassembled WGS sequence"/>
</dbReference>
<dbReference type="GO" id="GO:0043115">
    <property type="term" value="F:precorrin-2 dehydrogenase activity"/>
    <property type="evidence" value="ECO:0007669"/>
    <property type="project" value="UniProtKB-EC"/>
</dbReference>
<organism evidence="8 9">
    <name type="scientific">Archangium violaceum Cb vi76</name>
    <dbReference type="NCBI Taxonomy" id="1406225"/>
    <lineage>
        <taxon>Bacteria</taxon>
        <taxon>Pseudomonadati</taxon>
        <taxon>Myxococcota</taxon>
        <taxon>Myxococcia</taxon>
        <taxon>Myxococcales</taxon>
        <taxon>Cystobacterineae</taxon>
        <taxon>Archangiaceae</taxon>
        <taxon>Archangium</taxon>
    </lineage>
</organism>
<evidence type="ECO:0000256" key="1">
    <source>
        <dbReference type="ARBA" id="ARBA00005010"/>
    </source>
</evidence>